<organism evidence="1 2">
    <name type="scientific">Ornithinimicrobium kibberense</name>
    <dbReference type="NCBI Taxonomy" id="282060"/>
    <lineage>
        <taxon>Bacteria</taxon>
        <taxon>Bacillati</taxon>
        <taxon>Actinomycetota</taxon>
        <taxon>Actinomycetes</taxon>
        <taxon>Micrococcales</taxon>
        <taxon>Ornithinimicrobiaceae</taxon>
        <taxon>Ornithinimicrobium</taxon>
    </lineage>
</organism>
<evidence type="ECO:0008006" key="3">
    <source>
        <dbReference type="Google" id="ProtNLM"/>
    </source>
</evidence>
<gene>
    <name evidence="1" type="ORF">ACFFN0_00630</name>
</gene>
<sequence>MPDDEPVRSRPRVGVTRTFPHLDHQRGLATSLQLRDAGWSGDAIRHAQGRTIQRVYPGVFAPHRGPMGPDDRLVAAHLWAGDGAVLTGRVALDRYGLPVSPLGNCLFLVPCTRRARRQADVATRRTTRPVQVARHWEGLPVTTVAWALCDAAVLQGLTGEALRSTTIAALQRRLTHPRLLHDELAQRSTRGLRTVRAALQEFTEGAWSVPEAGLAELVRAAADLPPYLLNPVLTMPDGQVIGCPDGYFASAGVAVQVHSRQHHSGYDDEGRDLWSATVEKDATYVEHGIVVVPVTPSSITRRPEEVLERIRTVVRQNLGRDLSRIHVRQREIGA</sequence>
<evidence type="ECO:0000313" key="2">
    <source>
        <dbReference type="Proteomes" id="UP001589613"/>
    </source>
</evidence>
<comment type="caution">
    <text evidence="1">The sequence shown here is derived from an EMBL/GenBank/DDBJ whole genome shotgun (WGS) entry which is preliminary data.</text>
</comment>
<keyword evidence="2" id="KW-1185">Reference proteome</keyword>
<name>A0ABV5UYC0_9MICO</name>
<reference evidence="1 2" key="1">
    <citation type="submission" date="2024-09" db="EMBL/GenBank/DDBJ databases">
        <authorList>
            <person name="Sun Q."/>
            <person name="Mori K."/>
        </authorList>
    </citation>
    <scope>NUCLEOTIDE SEQUENCE [LARGE SCALE GENOMIC DNA]</scope>
    <source>
        <strain evidence="1 2">JCM 12763</strain>
    </source>
</reference>
<dbReference type="Proteomes" id="UP001589613">
    <property type="component" value="Unassembled WGS sequence"/>
</dbReference>
<dbReference type="RefSeq" id="WP_141338773.1">
    <property type="nucleotide sequence ID" value="NZ_JBHMAX010000001.1"/>
</dbReference>
<proteinExistence type="predicted"/>
<accession>A0ABV5UYC0</accession>
<evidence type="ECO:0000313" key="1">
    <source>
        <dbReference type="EMBL" id="MFB9730549.1"/>
    </source>
</evidence>
<protein>
    <recommendedName>
        <fullName evidence="3">AbiEi antitoxin of type IV toxin-antitoxin system</fullName>
    </recommendedName>
</protein>
<dbReference type="EMBL" id="JBHMAX010000001">
    <property type="protein sequence ID" value="MFB9730549.1"/>
    <property type="molecule type" value="Genomic_DNA"/>
</dbReference>